<dbReference type="EMBL" id="CP015118">
    <property type="protein sequence ID" value="ARN22463.1"/>
    <property type="molecule type" value="Genomic_DNA"/>
</dbReference>
<proteinExistence type="predicted"/>
<organism evidence="1 2">
    <name type="scientific">Piscinibacter gummiphilus</name>
    <dbReference type="NCBI Taxonomy" id="946333"/>
    <lineage>
        <taxon>Bacteria</taxon>
        <taxon>Pseudomonadati</taxon>
        <taxon>Pseudomonadota</taxon>
        <taxon>Betaproteobacteria</taxon>
        <taxon>Burkholderiales</taxon>
        <taxon>Sphaerotilaceae</taxon>
        <taxon>Piscinibacter</taxon>
    </lineage>
</organism>
<dbReference type="PROSITE" id="PS50110">
    <property type="entry name" value="RESPONSE_REGULATORY"/>
    <property type="match status" value="1"/>
</dbReference>
<dbReference type="Proteomes" id="UP000193427">
    <property type="component" value="Chromosome"/>
</dbReference>
<dbReference type="Gene3D" id="3.40.50.2300">
    <property type="match status" value="1"/>
</dbReference>
<dbReference type="InterPro" id="IPR051271">
    <property type="entry name" value="2C-system_Tx_regulators"/>
</dbReference>
<evidence type="ECO:0000313" key="1">
    <source>
        <dbReference type="EMBL" id="ARN22463.1"/>
    </source>
</evidence>
<dbReference type="PANTHER" id="PTHR45526:SF1">
    <property type="entry name" value="TRANSCRIPTIONAL REGULATORY PROTEIN DCUR-RELATED"/>
    <property type="match status" value="1"/>
</dbReference>
<dbReference type="AlphaFoldDB" id="A0A1W6LE06"/>
<dbReference type="OrthoDB" id="9150152at2"/>
<dbReference type="PANTHER" id="PTHR45526">
    <property type="entry name" value="TRANSCRIPTIONAL REGULATORY PROTEIN DPIA"/>
    <property type="match status" value="1"/>
</dbReference>
<name>A0A1W6LE06_9BURK</name>
<dbReference type="SMART" id="SM00448">
    <property type="entry name" value="REC"/>
    <property type="match status" value="1"/>
</dbReference>
<dbReference type="GO" id="GO:0000156">
    <property type="term" value="F:phosphorelay response regulator activity"/>
    <property type="evidence" value="ECO:0007669"/>
    <property type="project" value="TreeGrafter"/>
</dbReference>
<reference evidence="1 2" key="1">
    <citation type="submission" date="2016-04" db="EMBL/GenBank/DDBJ databases">
        <title>Complete genome sequence of natural rubber-degrading, novel Gram-negative bacterium, Rhizobacter gummiphilus strain NS21.</title>
        <authorList>
            <person name="Tabata M."/>
            <person name="Kasai D."/>
            <person name="Fukuda M."/>
        </authorList>
    </citation>
    <scope>NUCLEOTIDE SEQUENCE [LARGE SCALE GENOMIC DNA]</scope>
    <source>
        <strain evidence="1 2">NS21</strain>
    </source>
</reference>
<evidence type="ECO:0000313" key="2">
    <source>
        <dbReference type="Proteomes" id="UP000193427"/>
    </source>
</evidence>
<accession>A0A1W6LE06</accession>
<dbReference type="InterPro" id="IPR001789">
    <property type="entry name" value="Sig_transdc_resp-reg_receiver"/>
</dbReference>
<gene>
    <name evidence="1" type="ORF">A4W93_22555</name>
</gene>
<keyword evidence="2" id="KW-1185">Reference proteome</keyword>
<dbReference type="RefSeq" id="WP_085752764.1">
    <property type="nucleotide sequence ID" value="NZ_BSPR01000020.1"/>
</dbReference>
<dbReference type="STRING" id="946333.A4W93_22555"/>
<protein>
    <submittedName>
        <fullName evidence="1">Uncharacterized protein</fullName>
    </submittedName>
</protein>
<dbReference type="InterPro" id="IPR011006">
    <property type="entry name" value="CheY-like_superfamily"/>
</dbReference>
<dbReference type="SUPFAM" id="SSF52172">
    <property type="entry name" value="CheY-like"/>
    <property type="match status" value="1"/>
</dbReference>
<sequence>MNIVVVEDSPVMQRVLLSQLARVPGLNVVGLASGEPEAIELIGRVRPDLVLLDLFLSPGHGLKVLEAVRRADNPVKVLVLSNEMIHEEYRQLGEKLDVLAFHDKGEGLGRLLADLHRVVAEHTLPPA</sequence>
<dbReference type="Pfam" id="PF00072">
    <property type="entry name" value="Response_reg"/>
    <property type="match status" value="1"/>
</dbReference>
<dbReference type="KEGG" id="rgu:A4W93_22555"/>